<feature type="transmembrane region" description="Helical" evidence="6">
    <location>
        <begin position="46"/>
        <end position="68"/>
    </location>
</feature>
<gene>
    <name evidence="7" type="ORF">SAMN05216480_1099</name>
</gene>
<keyword evidence="4 6" id="KW-1133">Transmembrane helix</keyword>
<evidence type="ECO:0000313" key="7">
    <source>
        <dbReference type="EMBL" id="SFU59366.1"/>
    </source>
</evidence>
<keyword evidence="3 6" id="KW-0812">Transmembrane</keyword>
<protein>
    <recommendedName>
        <fullName evidence="9">Lysylphosphatidylglycerol synthase TM region</fullName>
    </recommendedName>
</protein>
<evidence type="ECO:0000256" key="5">
    <source>
        <dbReference type="ARBA" id="ARBA00023136"/>
    </source>
</evidence>
<dbReference type="AlphaFoldDB" id="A0A1I7HFY1"/>
<comment type="subcellular location">
    <subcellularLocation>
        <location evidence="1">Cell membrane</location>
        <topology evidence="1">Multi-pass membrane protein</topology>
    </subcellularLocation>
</comment>
<feature type="transmembrane region" description="Helical" evidence="6">
    <location>
        <begin position="80"/>
        <end position="97"/>
    </location>
</feature>
<dbReference type="STRING" id="1224947.SAMN05216480_1099"/>
<evidence type="ECO:0000256" key="1">
    <source>
        <dbReference type="ARBA" id="ARBA00004651"/>
    </source>
</evidence>
<dbReference type="PANTHER" id="PTHR39087">
    <property type="entry name" value="UPF0104 MEMBRANE PROTEIN MJ1595"/>
    <property type="match status" value="1"/>
</dbReference>
<dbReference type="InterPro" id="IPR022791">
    <property type="entry name" value="L-PG_synthase/AglD"/>
</dbReference>
<feature type="transmembrane region" description="Helical" evidence="6">
    <location>
        <begin position="214"/>
        <end position="237"/>
    </location>
</feature>
<dbReference type="Proteomes" id="UP000199138">
    <property type="component" value="Unassembled WGS sequence"/>
</dbReference>
<evidence type="ECO:0000256" key="2">
    <source>
        <dbReference type="ARBA" id="ARBA00022475"/>
    </source>
</evidence>
<evidence type="ECO:0000256" key="4">
    <source>
        <dbReference type="ARBA" id="ARBA00022989"/>
    </source>
</evidence>
<feature type="transmembrane region" description="Helical" evidence="6">
    <location>
        <begin position="243"/>
        <end position="262"/>
    </location>
</feature>
<evidence type="ECO:0000313" key="8">
    <source>
        <dbReference type="Proteomes" id="UP000199138"/>
    </source>
</evidence>
<feature type="transmembrane region" description="Helical" evidence="6">
    <location>
        <begin position="132"/>
        <end position="150"/>
    </location>
</feature>
<dbReference type="NCBIfam" id="TIGR00374">
    <property type="entry name" value="flippase-like domain"/>
    <property type="match status" value="1"/>
</dbReference>
<keyword evidence="5 6" id="KW-0472">Membrane</keyword>
<feature type="transmembrane region" description="Helical" evidence="6">
    <location>
        <begin position="9"/>
        <end position="26"/>
    </location>
</feature>
<reference evidence="7 8" key="1">
    <citation type="submission" date="2016-10" db="EMBL/GenBank/DDBJ databases">
        <authorList>
            <person name="de Groot N.N."/>
        </authorList>
    </citation>
    <scope>NUCLEOTIDE SEQUENCE [LARGE SCALE GENOMIC DNA]</scope>
    <source>
        <strain evidence="7 8">CGMCC 1.12333</strain>
    </source>
</reference>
<dbReference type="GO" id="GO:0005886">
    <property type="term" value="C:plasma membrane"/>
    <property type="evidence" value="ECO:0007669"/>
    <property type="project" value="UniProtKB-SubCell"/>
</dbReference>
<accession>A0A1I7HFY1</accession>
<evidence type="ECO:0008006" key="9">
    <source>
        <dbReference type="Google" id="ProtNLM"/>
    </source>
</evidence>
<dbReference type="Pfam" id="PF03706">
    <property type="entry name" value="LPG_synthase_TM"/>
    <property type="match status" value="1"/>
</dbReference>
<keyword evidence="8" id="KW-1185">Reference proteome</keyword>
<dbReference type="PANTHER" id="PTHR39087:SF2">
    <property type="entry name" value="UPF0104 MEMBRANE PROTEIN MJ1595"/>
    <property type="match status" value="1"/>
</dbReference>
<evidence type="ECO:0000256" key="6">
    <source>
        <dbReference type="SAM" id="Phobius"/>
    </source>
</evidence>
<proteinExistence type="predicted"/>
<sequence length="320" mass="36555">MKINIKKTLSISLPLLLGVFLIWYSYNKFSEEQLREIQHYFSNANYRFVLISVLCGFLSHLSRAYRWNYMLKPLGYKPKIANNTMAVFVGYIMNLVIPRSGEFSRALIINKYEDVPYDKALGTIIGERVADMLILLIIVASAFFIQLDVLKDFVLSIVPIKNILILLFILILLGLAFLWFVYKTNNVLSNKIRGFVTGIFDGILSIIKMKNKWGFIFHTLFIWVMYVAMFYINIYALPETSNMAAGTVISAFIVGSFTIAFTNGGFGSYPFFISKILALFSIPLTLGTAFGWIVWIAQFVMMVFFGALSLILLPIYNRNK</sequence>
<evidence type="ECO:0000256" key="3">
    <source>
        <dbReference type="ARBA" id="ARBA00022692"/>
    </source>
</evidence>
<keyword evidence="2" id="KW-1003">Cell membrane</keyword>
<feature type="transmembrane region" description="Helical" evidence="6">
    <location>
        <begin position="292"/>
        <end position="316"/>
    </location>
</feature>
<feature type="transmembrane region" description="Helical" evidence="6">
    <location>
        <begin position="162"/>
        <end position="182"/>
    </location>
</feature>
<dbReference type="EMBL" id="FPBK01000009">
    <property type="protein sequence ID" value="SFU59366.1"/>
    <property type="molecule type" value="Genomic_DNA"/>
</dbReference>
<organism evidence="7 8">
    <name type="scientific">Pustulibacterium marinum</name>
    <dbReference type="NCBI Taxonomy" id="1224947"/>
    <lineage>
        <taxon>Bacteria</taxon>
        <taxon>Pseudomonadati</taxon>
        <taxon>Bacteroidota</taxon>
        <taxon>Flavobacteriia</taxon>
        <taxon>Flavobacteriales</taxon>
        <taxon>Flavobacteriaceae</taxon>
        <taxon>Pustulibacterium</taxon>
    </lineage>
</organism>
<name>A0A1I7HFY1_9FLAO</name>